<dbReference type="RefSeq" id="WP_208631651.1">
    <property type="nucleotide sequence ID" value="NZ_CP059319.1"/>
</dbReference>
<accession>A0A975CZ35</accession>
<evidence type="ECO:0000313" key="1">
    <source>
        <dbReference type="EMBL" id="QTH19669.1"/>
    </source>
</evidence>
<dbReference type="EMBL" id="CP059319">
    <property type="protein sequence ID" value="QTH19669.1"/>
    <property type="molecule type" value="Genomic_DNA"/>
</dbReference>
<dbReference type="AlphaFoldDB" id="A0A975CZ35"/>
<organism evidence="1 2">
    <name type="scientific">Rhizorhabdus wittichii</name>
    <dbReference type="NCBI Taxonomy" id="160791"/>
    <lineage>
        <taxon>Bacteria</taxon>
        <taxon>Pseudomonadati</taxon>
        <taxon>Pseudomonadota</taxon>
        <taxon>Alphaproteobacteria</taxon>
        <taxon>Sphingomonadales</taxon>
        <taxon>Sphingomonadaceae</taxon>
        <taxon>Rhizorhabdus</taxon>
    </lineage>
</organism>
<reference evidence="1" key="2">
    <citation type="submission" date="2021-04" db="EMBL/GenBank/DDBJ databases">
        <title>Isolation and genomic analysis of the ibuprofen-degrading bacterium Sphingomonas strain MPO218.</title>
        <authorList>
            <person name="Aulestia M."/>
            <person name="Flores A."/>
            <person name="Mangas E.L."/>
            <person name="Perez-Pulido A.J."/>
            <person name="Santero E."/>
            <person name="Camacho E.M."/>
        </authorList>
    </citation>
    <scope>NUCLEOTIDE SEQUENCE</scope>
    <source>
        <strain evidence="1">MPO218</strain>
    </source>
</reference>
<gene>
    <name evidence="1" type="ORF">HRJ34_14935</name>
</gene>
<name>A0A975CZ35_9SPHN</name>
<sequence>MTVYIEKPAQNLREELAALRAQVRASETQDFLFAGNGTQTAFPLPQGWRPKRVFVNGALFRPGAGEDYTISFDGFLYSVVMAVAPSTVDVAIVAQRDT</sequence>
<evidence type="ECO:0000313" key="2">
    <source>
        <dbReference type="Proteomes" id="UP000664914"/>
    </source>
</evidence>
<protein>
    <submittedName>
        <fullName evidence="1">Uncharacterized protein</fullName>
    </submittedName>
</protein>
<dbReference type="Proteomes" id="UP000664914">
    <property type="component" value="Chromosome"/>
</dbReference>
<proteinExistence type="predicted"/>
<reference evidence="1" key="1">
    <citation type="submission" date="2020-07" db="EMBL/GenBank/DDBJ databases">
        <authorList>
            <person name="Camacho E."/>
        </authorList>
    </citation>
    <scope>NUCLEOTIDE SEQUENCE</scope>
    <source>
        <strain evidence="1">MPO218</strain>
    </source>
</reference>